<dbReference type="SUPFAM" id="SSF50630">
    <property type="entry name" value="Acid proteases"/>
    <property type="match status" value="1"/>
</dbReference>
<evidence type="ECO:0000259" key="3">
    <source>
        <dbReference type="PROSITE" id="PS50175"/>
    </source>
</evidence>
<name>A0A4P9ZQQ4_9FUNG</name>
<dbReference type="SUPFAM" id="SSF51283">
    <property type="entry name" value="dUTPase-like"/>
    <property type="match status" value="1"/>
</dbReference>
<evidence type="ECO:0000313" key="4">
    <source>
        <dbReference type="EMBL" id="RKP34750.1"/>
    </source>
</evidence>
<feature type="region of interest" description="Disordered" evidence="2">
    <location>
        <begin position="1"/>
        <end position="91"/>
    </location>
</feature>
<evidence type="ECO:0000256" key="1">
    <source>
        <dbReference type="ARBA" id="ARBA00022801"/>
    </source>
</evidence>
<dbReference type="GO" id="GO:0004190">
    <property type="term" value="F:aspartic-type endopeptidase activity"/>
    <property type="evidence" value="ECO:0007669"/>
    <property type="project" value="InterPro"/>
</dbReference>
<dbReference type="PROSITE" id="PS50175">
    <property type="entry name" value="ASP_PROT_RETROV"/>
    <property type="match status" value="1"/>
</dbReference>
<keyword evidence="5" id="KW-1185">Reference proteome</keyword>
<dbReference type="GO" id="GO:0006508">
    <property type="term" value="P:proteolysis"/>
    <property type="evidence" value="ECO:0007669"/>
    <property type="project" value="InterPro"/>
</dbReference>
<dbReference type="InterPro" id="IPR001995">
    <property type="entry name" value="Peptidase_A2_cat"/>
</dbReference>
<sequence length="333" mass="36615">MPPIKHSKSTGSRRPFPKSRFSITRAATSGKAAPRFKAKRGNKSSTGQMELPNTHPEDDEPSVDMPKDICPAQSMPTSPSPSATLTSASEGESQAFYGTQYTLDTSVNGEHRQALLDMGAPTTTISESDLPLSYQLIDTGMRSDIVLGGGTRVTPLKYAIVEVIVGTMANILAVAVLAQGRFRLGSDWFDMVQPVLDIRKSILTIGDTTVPLRTNHSWFRDVKVSVVCRNLYANLPVHSSNPPECSFYTHEEVVIPPRGMVTVLMGWDISAPVGHYCTIKESPTLKRCLSVREWYTGTDDKSQLTIVVRNKSSKLVTIKRGTWLIVLALKRCY</sequence>
<dbReference type="EMBL" id="ML003083">
    <property type="protein sequence ID" value="RKP34750.1"/>
    <property type="molecule type" value="Genomic_DNA"/>
</dbReference>
<evidence type="ECO:0000313" key="5">
    <source>
        <dbReference type="Proteomes" id="UP000268162"/>
    </source>
</evidence>
<dbReference type="AlphaFoldDB" id="A0A4P9ZQQ4"/>
<dbReference type="InterPro" id="IPR036157">
    <property type="entry name" value="dUTPase-like_sf"/>
</dbReference>
<gene>
    <name evidence="4" type="ORF">BJ085DRAFT_36168</name>
</gene>
<dbReference type="Proteomes" id="UP000268162">
    <property type="component" value="Unassembled WGS sequence"/>
</dbReference>
<organism evidence="4 5">
    <name type="scientific">Dimargaris cristalligena</name>
    <dbReference type="NCBI Taxonomy" id="215637"/>
    <lineage>
        <taxon>Eukaryota</taxon>
        <taxon>Fungi</taxon>
        <taxon>Fungi incertae sedis</taxon>
        <taxon>Zoopagomycota</taxon>
        <taxon>Kickxellomycotina</taxon>
        <taxon>Dimargaritomycetes</taxon>
        <taxon>Dimargaritales</taxon>
        <taxon>Dimargaritaceae</taxon>
        <taxon>Dimargaris</taxon>
    </lineage>
</organism>
<dbReference type="Gene3D" id="2.40.70.10">
    <property type="entry name" value="Acid Proteases"/>
    <property type="match status" value="1"/>
</dbReference>
<feature type="compositionally biased region" description="Low complexity" evidence="2">
    <location>
        <begin position="71"/>
        <end position="89"/>
    </location>
</feature>
<feature type="domain" description="Peptidase A2" evidence="3">
    <location>
        <begin position="112"/>
        <end position="150"/>
    </location>
</feature>
<protein>
    <recommendedName>
        <fullName evidence="3">Peptidase A2 domain-containing protein</fullName>
    </recommendedName>
</protein>
<dbReference type="InterPro" id="IPR021109">
    <property type="entry name" value="Peptidase_aspartic_dom_sf"/>
</dbReference>
<reference evidence="5" key="1">
    <citation type="journal article" date="2018" name="Nat. Microbiol.">
        <title>Leveraging single-cell genomics to expand the fungal tree of life.</title>
        <authorList>
            <person name="Ahrendt S.R."/>
            <person name="Quandt C.A."/>
            <person name="Ciobanu D."/>
            <person name="Clum A."/>
            <person name="Salamov A."/>
            <person name="Andreopoulos B."/>
            <person name="Cheng J.F."/>
            <person name="Woyke T."/>
            <person name="Pelin A."/>
            <person name="Henrissat B."/>
            <person name="Reynolds N.K."/>
            <person name="Benny G.L."/>
            <person name="Smith M.E."/>
            <person name="James T.Y."/>
            <person name="Grigoriev I.V."/>
        </authorList>
    </citation>
    <scope>NUCLEOTIDE SEQUENCE [LARGE SCALE GENOMIC DNA]</scope>
    <source>
        <strain evidence="5">RSA 468</strain>
    </source>
</reference>
<keyword evidence="1" id="KW-0378">Hydrolase</keyword>
<proteinExistence type="predicted"/>
<accession>A0A4P9ZQQ4</accession>
<evidence type="ECO:0000256" key="2">
    <source>
        <dbReference type="SAM" id="MobiDB-lite"/>
    </source>
</evidence>